<evidence type="ECO:0000256" key="1">
    <source>
        <dbReference type="SAM" id="MobiDB-lite"/>
    </source>
</evidence>
<feature type="region of interest" description="Disordered" evidence="1">
    <location>
        <begin position="26"/>
        <end position="49"/>
    </location>
</feature>
<feature type="non-terminal residue" evidence="2">
    <location>
        <position position="1"/>
    </location>
</feature>
<evidence type="ECO:0000313" key="2">
    <source>
        <dbReference type="EMBL" id="KAJ7313643.1"/>
    </source>
</evidence>
<dbReference type="AlphaFoldDB" id="A0A9Q0XI19"/>
<keyword evidence="3" id="KW-1185">Reference proteome</keyword>
<proteinExistence type="predicted"/>
<reference evidence="2" key="1">
    <citation type="journal article" date="2023" name="DNA Res.">
        <title>Chromosome-level genome assembly of Phrynocephalus forsythii using third-generation DNA sequencing and Hi-C analysis.</title>
        <authorList>
            <person name="Qi Y."/>
            <person name="Zhao W."/>
            <person name="Zhao Y."/>
            <person name="Niu C."/>
            <person name="Cao S."/>
            <person name="Zhang Y."/>
        </authorList>
    </citation>
    <scope>NUCLEOTIDE SEQUENCE</scope>
    <source>
        <tissue evidence="2">Muscle</tissue>
    </source>
</reference>
<dbReference type="EMBL" id="JAPFRF010000012">
    <property type="protein sequence ID" value="KAJ7313643.1"/>
    <property type="molecule type" value="Genomic_DNA"/>
</dbReference>
<feature type="non-terminal residue" evidence="2">
    <location>
        <position position="71"/>
    </location>
</feature>
<accession>A0A9Q0XI19</accession>
<name>A0A9Q0XI19_9SAUR</name>
<gene>
    <name evidence="2" type="ORF">JRQ81_005216</name>
</gene>
<evidence type="ECO:0000313" key="3">
    <source>
        <dbReference type="Proteomes" id="UP001142489"/>
    </source>
</evidence>
<organism evidence="2 3">
    <name type="scientific">Phrynocephalus forsythii</name>
    <dbReference type="NCBI Taxonomy" id="171643"/>
    <lineage>
        <taxon>Eukaryota</taxon>
        <taxon>Metazoa</taxon>
        <taxon>Chordata</taxon>
        <taxon>Craniata</taxon>
        <taxon>Vertebrata</taxon>
        <taxon>Euteleostomi</taxon>
        <taxon>Lepidosauria</taxon>
        <taxon>Squamata</taxon>
        <taxon>Bifurcata</taxon>
        <taxon>Unidentata</taxon>
        <taxon>Episquamata</taxon>
        <taxon>Toxicofera</taxon>
        <taxon>Iguania</taxon>
        <taxon>Acrodonta</taxon>
        <taxon>Agamidae</taxon>
        <taxon>Agaminae</taxon>
        <taxon>Phrynocephalus</taxon>
    </lineage>
</organism>
<dbReference type="Proteomes" id="UP001142489">
    <property type="component" value="Unassembled WGS sequence"/>
</dbReference>
<comment type="caution">
    <text evidence="2">The sequence shown here is derived from an EMBL/GenBank/DDBJ whole genome shotgun (WGS) entry which is preliminary data.</text>
</comment>
<protein>
    <submittedName>
        <fullName evidence="2">Uncharacterized protein</fullName>
    </submittedName>
</protein>
<sequence length="71" mass="7601">SASRRSLAAAAAAVLCCRCPRRLHGRRRRLPPLPSRPALPWRLSAPSGPAPRPMNGVAFCLVGIPPPRSPE</sequence>